<accession>A0AAV7ETR3</accession>
<dbReference type="AlphaFoldDB" id="A0AAV7ETR3"/>
<feature type="domain" description="Gamma tubulin complex component protein N-terminal" evidence="8">
    <location>
        <begin position="64"/>
        <end position="384"/>
    </location>
</feature>
<evidence type="ECO:0000313" key="10">
    <source>
        <dbReference type="Proteomes" id="UP000825729"/>
    </source>
</evidence>
<evidence type="ECO:0008006" key="11">
    <source>
        <dbReference type="Google" id="ProtNLM"/>
    </source>
</evidence>
<dbReference type="InterPro" id="IPR007259">
    <property type="entry name" value="GCP"/>
</dbReference>
<protein>
    <recommendedName>
        <fullName evidence="11">Gamma-tubulin complex component</fullName>
    </recommendedName>
</protein>
<dbReference type="InterPro" id="IPR042241">
    <property type="entry name" value="GCP_C_sf"/>
</dbReference>
<dbReference type="GO" id="GO:0000930">
    <property type="term" value="C:gamma-tubulin complex"/>
    <property type="evidence" value="ECO:0007669"/>
    <property type="project" value="TreeGrafter"/>
</dbReference>
<dbReference type="GO" id="GO:0000278">
    <property type="term" value="P:mitotic cell cycle"/>
    <property type="evidence" value="ECO:0007669"/>
    <property type="project" value="TreeGrafter"/>
</dbReference>
<feature type="region of interest" description="Disordered" evidence="6">
    <location>
        <begin position="25"/>
        <end position="48"/>
    </location>
</feature>
<dbReference type="GO" id="GO:0007020">
    <property type="term" value="P:microtubule nucleation"/>
    <property type="evidence" value="ECO:0007669"/>
    <property type="project" value="InterPro"/>
</dbReference>
<dbReference type="GO" id="GO:0051225">
    <property type="term" value="P:spindle assembly"/>
    <property type="evidence" value="ECO:0007669"/>
    <property type="project" value="TreeGrafter"/>
</dbReference>
<keyword evidence="4" id="KW-0493">Microtubule</keyword>
<evidence type="ECO:0000259" key="8">
    <source>
        <dbReference type="Pfam" id="PF17681"/>
    </source>
</evidence>
<evidence type="ECO:0000259" key="7">
    <source>
        <dbReference type="Pfam" id="PF04130"/>
    </source>
</evidence>
<dbReference type="GO" id="GO:0031122">
    <property type="term" value="P:cytoplasmic microtubule organization"/>
    <property type="evidence" value="ECO:0007669"/>
    <property type="project" value="TreeGrafter"/>
</dbReference>
<organism evidence="9 10">
    <name type="scientific">Aristolochia fimbriata</name>
    <name type="common">White veined hardy Dutchman's pipe vine</name>
    <dbReference type="NCBI Taxonomy" id="158543"/>
    <lineage>
        <taxon>Eukaryota</taxon>
        <taxon>Viridiplantae</taxon>
        <taxon>Streptophyta</taxon>
        <taxon>Embryophyta</taxon>
        <taxon>Tracheophyta</taxon>
        <taxon>Spermatophyta</taxon>
        <taxon>Magnoliopsida</taxon>
        <taxon>Magnoliidae</taxon>
        <taxon>Piperales</taxon>
        <taxon>Aristolochiaceae</taxon>
        <taxon>Aristolochia</taxon>
    </lineage>
</organism>
<feature type="domain" description="Gamma tubulin complex component C-terminal" evidence="7">
    <location>
        <begin position="885"/>
        <end position="1192"/>
    </location>
</feature>
<dbReference type="Gene3D" id="1.20.120.1900">
    <property type="entry name" value="Gamma-tubulin complex, C-terminal domain"/>
    <property type="match status" value="1"/>
</dbReference>
<evidence type="ECO:0000256" key="6">
    <source>
        <dbReference type="SAM" id="MobiDB-lite"/>
    </source>
</evidence>
<dbReference type="GO" id="GO:0051011">
    <property type="term" value="F:microtubule minus-end binding"/>
    <property type="evidence" value="ECO:0007669"/>
    <property type="project" value="TreeGrafter"/>
</dbReference>
<dbReference type="InterPro" id="IPR041470">
    <property type="entry name" value="GCP_N"/>
</dbReference>
<dbReference type="FunFam" id="1.20.120.1900:FF:000018">
    <property type="entry name" value="Gamma-tubulin complex component 6 isoform A"/>
    <property type="match status" value="1"/>
</dbReference>
<dbReference type="GO" id="GO:0043015">
    <property type="term" value="F:gamma-tubulin binding"/>
    <property type="evidence" value="ECO:0007669"/>
    <property type="project" value="InterPro"/>
</dbReference>
<keyword evidence="10" id="KW-1185">Reference proteome</keyword>
<dbReference type="PANTHER" id="PTHR19302">
    <property type="entry name" value="GAMMA TUBULIN COMPLEX PROTEIN"/>
    <property type="match status" value="1"/>
</dbReference>
<name>A0AAV7ETR3_ARIFI</name>
<dbReference type="Proteomes" id="UP000825729">
    <property type="component" value="Unassembled WGS sequence"/>
</dbReference>
<proteinExistence type="inferred from homology"/>
<gene>
    <name evidence="9" type="ORF">H6P81_005002</name>
</gene>
<evidence type="ECO:0000256" key="5">
    <source>
        <dbReference type="ARBA" id="ARBA00023212"/>
    </source>
</evidence>
<keyword evidence="5" id="KW-0206">Cytoskeleton</keyword>
<dbReference type="Pfam" id="PF17681">
    <property type="entry name" value="GCP_N_terminal"/>
    <property type="match status" value="1"/>
</dbReference>
<comment type="caution">
    <text evidence="9">The sequence shown here is derived from an EMBL/GenBank/DDBJ whole genome shotgun (WGS) entry which is preliminary data.</text>
</comment>
<comment type="similarity">
    <text evidence="2">Belongs to the TUBGCP family.</text>
</comment>
<evidence type="ECO:0000256" key="3">
    <source>
        <dbReference type="ARBA" id="ARBA00022490"/>
    </source>
</evidence>
<dbReference type="InterPro" id="IPR040457">
    <property type="entry name" value="GCP_C"/>
</dbReference>
<dbReference type="EMBL" id="JAINDJ010000003">
    <property type="protein sequence ID" value="KAG9452098.1"/>
    <property type="molecule type" value="Genomic_DNA"/>
</dbReference>
<evidence type="ECO:0000256" key="4">
    <source>
        <dbReference type="ARBA" id="ARBA00022701"/>
    </source>
</evidence>
<evidence type="ECO:0000256" key="1">
    <source>
        <dbReference type="ARBA" id="ARBA00004245"/>
    </source>
</evidence>
<keyword evidence="3" id="KW-0963">Cytoplasm</keyword>
<sequence>MASDSGFSLLMRDLKLREPCLRPRPWESVPSESGEGYSNHSRSSSTEPAYDALTVSEADLVRLVINGLQGVESALHSIEMLSAAFCSSPSDRTFHRTPNLWHRSSSTYALARILKSVGNSGLVHLFLRSFVDFSLGLKEAKVCRGSVGESTIGPPFSLVNQAFAVAVGKILEEYHCALNSLQSSVGLRRSGKSEPAQVTHGRGCLMSVAHSEISLLEVYLHTKELQNQMEALGSICLFTSTNLAFLGGGLPTKIVEHLNKFPRGADLLTYLYIQLQDADPVHRPLLQFLFVRSCEPYCGFIKSWIYRADIIDPYEEFIVECFEETESNFHGSPGYCTRSLTFTKERDGSAVPCFLKDVCCPLLRAGQQLQVLVKLLNMCTCVISEDQSFGEGSNVSFPLSNMEEFLPYWNDSSCDHASSLLPLVFSKRDMDAMVHKREKMYIAMHERLSNLLPRLNIKCWQMNSSVVPQISEPRQLILDGDWDFPPSGYNQWGKNLGTGVKASDVSSASDDFSFVSEDLGSSECSSVNSLEEQGNSDVSVELHKVLSATKSGYLCKSDWQTEVSTQGCSSSEWLLISNSTTERTCEKIILDGKKDPFDDAYCCRVLEGVDQPDYCLPLGLPKHLPSADEGQSFSHLSFQFPGISQYARSTDIFKSEGSYSAQDFRSSDAEPGKNLLETEKLGAPSQNFLVKYKTLSMNPMLKKEAWSGMTCYSKERDLMGWKNSFLPYFDFTSLGYSSRINGVFSEASLGCRFQAEIPGDVHSLKATLEDVAKYVAEQKKGDGSPAEIIKKSVMSSTDSKYKQHEESSQKGFFQTAASGGSKWESMLNYSDKNNFISGKHNHKPAKEFETPLDVIVDRCIVKEILLQYKYISSFTIKVLEEGFDLQRHLLALRRYHFMELADWADSFIRSLWHHQLFISEGKQRISEIQGFLDLALQRSSCESDEHKDRLFVYAKGEDKMSSACGIHAFDFIALGYRVDWPISIVLTPDALKIYAEIFSFLTKVKLAVFSLNDVWCSFKNLMHQRNGPKAQEIKHFNILMKMRQQINHFVSTLQQYVLSQLSHVSWCRFLQSLTHQVKDVVDLELVHMTYLEDSLHISFLSPETKYVASIIEGILQCSLDFQSCFARSDYKDRSLGDGTSMLTLINFSQIFMIKASFEKHLKDLYFCYMKSPKHAEFGLSRFWERLNYNDFYSNIFGQVNMPRTSIPVLPVVLR</sequence>
<evidence type="ECO:0000256" key="2">
    <source>
        <dbReference type="ARBA" id="ARBA00010337"/>
    </source>
</evidence>
<dbReference type="GO" id="GO:0051321">
    <property type="term" value="P:meiotic cell cycle"/>
    <property type="evidence" value="ECO:0007669"/>
    <property type="project" value="TreeGrafter"/>
</dbReference>
<dbReference type="Pfam" id="PF04130">
    <property type="entry name" value="GCP_C_terminal"/>
    <property type="match status" value="1"/>
</dbReference>
<reference evidence="9 10" key="1">
    <citation type="submission" date="2021-07" db="EMBL/GenBank/DDBJ databases">
        <title>The Aristolochia fimbriata genome: insights into angiosperm evolution, floral development and chemical biosynthesis.</title>
        <authorList>
            <person name="Jiao Y."/>
        </authorList>
    </citation>
    <scope>NUCLEOTIDE SEQUENCE [LARGE SCALE GENOMIC DNA]</scope>
    <source>
        <strain evidence="9">IBCAS-2021</strain>
        <tissue evidence="9">Leaf</tissue>
    </source>
</reference>
<dbReference type="GO" id="GO:0005874">
    <property type="term" value="C:microtubule"/>
    <property type="evidence" value="ECO:0007669"/>
    <property type="project" value="UniProtKB-KW"/>
</dbReference>
<dbReference type="PANTHER" id="PTHR19302:SF70">
    <property type="entry name" value="GAMMA-TUBULIN COMPLEX COMPONENT 6"/>
    <property type="match status" value="1"/>
</dbReference>
<feature type="compositionally biased region" description="Polar residues" evidence="6">
    <location>
        <begin position="36"/>
        <end position="47"/>
    </location>
</feature>
<evidence type="ECO:0000313" key="9">
    <source>
        <dbReference type="EMBL" id="KAG9452098.1"/>
    </source>
</evidence>
<dbReference type="GO" id="GO:0000922">
    <property type="term" value="C:spindle pole"/>
    <property type="evidence" value="ECO:0007669"/>
    <property type="project" value="InterPro"/>
</dbReference>
<comment type="subcellular location">
    <subcellularLocation>
        <location evidence="1">Cytoplasm</location>
        <location evidence="1">Cytoskeleton</location>
    </subcellularLocation>
</comment>